<accession>A0A9P6NSV3</accession>
<protein>
    <submittedName>
        <fullName evidence="2">Uncharacterized protein</fullName>
    </submittedName>
</protein>
<dbReference type="Proteomes" id="UP000886653">
    <property type="component" value="Unassembled WGS sequence"/>
</dbReference>
<dbReference type="OrthoDB" id="10415972at2759"/>
<feature type="region of interest" description="Disordered" evidence="1">
    <location>
        <begin position="1"/>
        <end position="96"/>
    </location>
</feature>
<name>A0A9P6NSV3_9BASI</name>
<evidence type="ECO:0000256" key="1">
    <source>
        <dbReference type="SAM" id="MobiDB-lite"/>
    </source>
</evidence>
<feature type="compositionally biased region" description="Polar residues" evidence="1">
    <location>
        <begin position="17"/>
        <end position="35"/>
    </location>
</feature>
<comment type="caution">
    <text evidence="2">The sequence shown here is derived from an EMBL/GenBank/DDBJ whole genome shotgun (WGS) entry which is preliminary data.</text>
</comment>
<feature type="region of interest" description="Disordered" evidence="1">
    <location>
        <begin position="299"/>
        <end position="323"/>
    </location>
</feature>
<dbReference type="AlphaFoldDB" id="A0A9P6NSV3"/>
<reference evidence="2" key="1">
    <citation type="submission" date="2013-11" db="EMBL/GenBank/DDBJ databases">
        <title>Genome sequence of the fusiform rust pathogen reveals effectors for host alternation and coevolution with pine.</title>
        <authorList>
            <consortium name="DOE Joint Genome Institute"/>
            <person name="Smith K."/>
            <person name="Pendleton A."/>
            <person name="Kubisiak T."/>
            <person name="Anderson C."/>
            <person name="Salamov A."/>
            <person name="Aerts A."/>
            <person name="Riley R."/>
            <person name="Clum A."/>
            <person name="Lindquist E."/>
            <person name="Ence D."/>
            <person name="Campbell M."/>
            <person name="Kronenberg Z."/>
            <person name="Feau N."/>
            <person name="Dhillon B."/>
            <person name="Hamelin R."/>
            <person name="Burleigh J."/>
            <person name="Smith J."/>
            <person name="Yandell M."/>
            <person name="Nelson C."/>
            <person name="Grigoriev I."/>
            <person name="Davis J."/>
        </authorList>
    </citation>
    <scope>NUCLEOTIDE SEQUENCE</scope>
    <source>
        <strain evidence="2">G11</strain>
    </source>
</reference>
<organism evidence="2 3">
    <name type="scientific">Cronartium quercuum f. sp. fusiforme G11</name>
    <dbReference type="NCBI Taxonomy" id="708437"/>
    <lineage>
        <taxon>Eukaryota</taxon>
        <taxon>Fungi</taxon>
        <taxon>Dikarya</taxon>
        <taxon>Basidiomycota</taxon>
        <taxon>Pucciniomycotina</taxon>
        <taxon>Pucciniomycetes</taxon>
        <taxon>Pucciniales</taxon>
        <taxon>Coleosporiaceae</taxon>
        <taxon>Cronartium</taxon>
    </lineage>
</organism>
<evidence type="ECO:0000313" key="3">
    <source>
        <dbReference type="Proteomes" id="UP000886653"/>
    </source>
</evidence>
<evidence type="ECO:0000313" key="2">
    <source>
        <dbReference type="EMBL" id="KAG0148921.1"/>
    </source>
</evidence>
<proteinExistence type="predicted"/>
<sequence>MGRAMKIFYNPVRRSHQAQPDQPSTSPTEYKTQPRLNGPYLASAPWRRQNGTRVSASTSTSTSVPEQLHEHTSTRNRTPSLAENVAAEAEAEAEDSDVLKRYSEAPFDLDEDCDDAIEEYFLTPSQVAERAHLAAEQAYSALQRAYSAADSRLTDANSEVAELALLAAQMAEQRRVVSTMGRANEQRREASDMGLLAEQRSATAELALARRALAQAEQERNSPTATNLILSTTPRPHTAEQVDLISTSLRSLAGAPRLTHRQPPPGMDSPHLRVPDIDWSDPLSTARVRLSAIPINTTTTTTLPTDRARSRVPSMTNDEDVSLPPFLGATYSVETDGNTMEWDLEPEF</sequence>
<gene>
    <name evidence="2" type="ORF">CROQUDRAFT_654277</name>
</gene>
<dbReference type="EMBL" id="MU167232">
    <property type="protein sequence ID" value="KAG0148921.1"/>
    <property type="molecule type" value="Genomic_DNA"/>
</dbReference>
<keyword evidence="3" id="KW-1185">Reference proteome</keyword>